<evidence type="ECO:0000313" key="2">
    <source>
        <dbReference type="Proteomes" id="UP000054396"/>
    </source>
</evidence>
<dbReference type="Proteomes" id="UP000054396">
    <property type="component" value="Unassembled WGS sequence"/>
</dbReference>
<proteinExistence type="predicted"/>
<organism evidence="1 2">
    <name type="scientific">Pseudoponticoccus marisrubri</name>
    <dbReference type="NCBI Taxonomy" id="1685382"/>
    <lineage>
        <taxon>Bacteria</taxon>
        <taxon>Pseudomonadati</taxon>
        <taxon>Pseudomonadota</taxon>
        <taxon>Alphaproteobacteria</taxon>
        <taxon>Rhodobacterales</taxon>
        <taxon>Roseobacteraceae</taxon>
        <taxon>Pseudoponticoccus</taxon>
    </lineage>
</organism>
<dbReference type="STRING" id="1685382.AVJ23_19810"/>
<sequence length="74" mass="8194">MKLEKLSLVDDQFFTAEIAADAGIISLQAEVQPLGPVHIAHAVWKENGDDAMNYVSQRLTAVRDMIEEKLRANA</sequence>
<comment type="caution">
    <text evidence="1">The sequence shown here is derived from an EMBL/GenBank/DDBJ whole genome shotgun (WGS) entry which is preliminary data.</text>
</comment>
<name>A0A0W7WEJ1_9RHOB</name>
<dbReference type="RefSeq" id="WP_058863969.1">
    <property type="nucleotide sequence ID" value="NZ_LPXO01000018.1"/>
</dbReference>
<accession>A0A0W7WEJ1</accession>
<reference evidence="1 2" key="1">
    <citation type="submission" date="2015-12" db="EMBL/GenBank/DDBJ databases">
        <authorList>
            <person name="Shamseldin A."/>
            <person name="Moawad H."/>
            <person name="Abd El-Rahim W.M."/>
            <person name="Sadowsky M.J."/>
        </authorList>
    </citation>
    <scope>NUCLEOTIDE SEQUENCE [LARGE SCALE GENOMIC DNA]</scope>
    <source>
        <strain evidence="1 2">SJ5A-1</strain>
    </source>
</reference>
<dbReference type="OrthoDB" id="9959337at2"/>
<dbReference type="EMBL" id="LPXO01000018">
    <property type="protein sequence ID" value="KUF09043.1"/>
    <property type="molecule type" value="Genomic_DNA"/>
</dbReference>
<protein>
    <submittedName>
        <fullName evidence="1">Uncharacterized protein</fullName>
    </submittedName>
</protein>
<evidence type="ECO:0000313" key="1">
    <source>
        <dbReference type="EMBL" id="KUF09043.1"/>
    </source>
</evidence>
<dbReference type="AlphaFoldDB" id="A0A0W7WEJ1"/>
<keyword evidence="2" id="KW-1185">Reference proteome</keyword>
<gene>
    <name evidence="1" type="ORF">AVJ23_19810</name>
</gene>